<dbReference type="Pfam" id="PF08375">
    <property type="entry name" value="Rpn3_C"/>
    <property type="match status" value="1"/>
</dbReference>
<dbReference type="Pfam" id="PF01399">
    <property type="entry name" value="PCI"/>
    <property type="match status" value="1"/>
</dbReference>
<dbReference type="GO" id="GO:0006511">
    <property type="term" value="P:ubiquitin-dependent protein catabolic process"/>
    <property type="evidence" value="ECO:0007669"/>
    <property type="project" value="TreeGrafter"/>
</dbReference>
<reference evidence="5" key="1">
    <citation type="submission" date="2021-05" db="EMBL/GenBank/DDBJ databases">
        <title>The genome of the haptophyte Pavlova lutheri (Diacronema luteri, Pavlovales) - a model for lipid biosynthesis in eukaryotic algae.</title>
        <authorList>
            <person name="Hulatt C.J."/>
            <person name="Posewitz M.C."/>
        </authorList>
    </citation>
    <scope>NUCLEOTIDE SEQUENCE</scope>
    <source>
        <strain evidence="5">NIVA-4/92</strain>
    </source>
</reference>
<organism evidence="5 6">
    <name type="scientific">Diacronema lutheri</name>
    <name type="common">Unicellular marine alga</name>
    <name type="synonym">Monochrysis lutheri</name>
    <dbReference type="NCBI Taxonomy" id="2081491"/>
    <lineage>
        <taxon>Eukaryota</taxon>
        <taxon>Haptista</taxon>
        <taxon>Haptophyta</taxon>
        <taxon>Pavlovophyceae</taxon>
        <taxon>Pavlovales</taxon>
        <taxon>Pavlovaceae</taxon>
        <taxon>Diacronema</taxon>
    </lineage>
</organism>
<dbReference type="OMA" id="AKVYFYF"/>
<evidence type="ECO:0000256" key="2">
    <source>
        <dbReference type="ARBA" id="ARBA00022942"/>
    </source>
</evidence>
<feature type="region of interest" description="Disordered" evidence="3">
    <location>
        <begin position="481"/>
        <end position="520"/>
    </location>
</feature>
<evidence type="ECO:0000256" key="1">
    <source>
        <dbReference type="ARBA" id="ARBA00007912"/>
    </source>
</evidence>
<dbReference type="Pfam" id="PF25573">
    <property type="entry name" value="TPR_PSMD3_N"/>
    <property type="match status" value="1"/>
</dbReference>
<evidence type="ECO:0000256" key="3">
    <source>
        <dbReference type="SAM" id="MobiDB-lite"/>
    </source>
</evidence>
<dbReference type="GO" id="GO:0008541">
    <property type="term" value="C:proteasome regulatory particle, lid subcomplex"/>
    <property type="evidence" value="ECO:0007669"/>
    <property type="project" value="TreeGrafter"/>
</dbReference>
<comment type="similarity">
    <text evidence="1">Belongs to the proteasome subunit S3 family.</text>
</comment>
<dbReference type="SMART" id="SM00753">
    <property type="entry name" value="PAM"/>
    <property type="match status" value="1"/>
</dbReference>
<dbReference type="EMBL" id="JAGTXO010000023">
    <property type="protein sequence ID" value="KAG8461885.1"/>
    <property type="molecule type" value="Genomic_DNA"/>
</dbReference>
<feature type="domain" description="PCI" evidence="4">
    <location>
        <begin position="272"/>
        <end position="451"/>
    </location>
</feature>
<dbReference type="PANTHER" id="PTHR10758:SF2">
    <property type="entry name" value="26S PROTEASOME NON-ATPASE REGULATORY SUBUNIT 3"/>
    <property type="match status" value="1"/>
</dbReference>
<dbReference type="SMART" id="SM00088">
    <property type="entry name" value="PINT"/>
    <property type="match status" value="1"/>
</dbReference>
<gene>
    <name evidence="5" type="ORF">KFE25_013904</name>
</gene>
<evidence type="ECO:0000313" key="5">
    <source>
        <dbReference type="EMBL" id="KAG8461885.1"/>
    </source>
</evidence>
<dbReference type="InterPro" id="IPR013586">
    <property type="entry name" value="PSMD3_C"/>
</dbReference>
<dbReference type="GO" id="GO:0042176">
    <property type="term" value="P:regulation of protein catabolic process"/>
    <property type="evidence" value="ECO:0007669"/>
    <property type="project" value="InterPro"/>
</dbReference>
<feature type="compositionally biased region" description="Basic and acidic residues" evidence="3">
    <location>
        <begin position="485"/>
        <end position="506"/>
    </location>
</feature>
<dbReference type="Gene3D" id="1.25.40.570">
    <property type="match status" value="1"/>
</dbReference>
<dbReference type="SUPFAM" id="SSF46785">
    <property type="entry name" value="Winged helix' DNA-binding domain"/>
    <property type="match status" value="1"/>
</dbReference>
<dbReference type="OrthoDB" id="1713558at2759"/>
<keyword evidence="2" id="KW-0647">Proteasome</keyword>
<sequence>MGATEKKGEGKADEPKAEDEAKKKAEAAAAAAAATKREDDRLLVDVPAQVALIERSAATKDPKAQNRVLRHSSAIRRKLTAQAVRNAIETFIPEGHPLKPLLATAAAKVPEKPPPPAAAGAPAAAAAAGAEMDVDAQAAEKRTAVCMEVEAYICVLLTTLLIDAKLLDDAAAVSSAAFARVQATNQRTLDAMGAKVYFYYARAHELGGKLASIRSALLRAHRTSVLHHNGLGQVVLLNLLLRNYLQHSLYDQADKLVAKAGFPESAPNNQLARYLFYLGRIKAVQLEYSESFSCLLQAARKAPQRAAVGFRLSVAKLTTIVQLLMGEVPSRSALQQRELEKPLRPYLQIAQAVRIGDLAHFKHVMETSAALFHADRTHTLIVRLRQNVIRAGLRNINLAYTRIPLESIWHKLKIDRLEDVECIVAKAVRDGVIDAEIDHAAGVLISKEVDDLYATLEPQLAFHKRTSFCLNVHNDAVKAMSFPPDAHKGDLEQEEAKRKERLREEAELAQSLAEEDDDEF</sequence>
<dbReference type="InterPro" id="IPR057985">
    <property type="entry name" value="TPR_PSMD3_N"/>
</dbReference>
<feature type="region of interest" description="Disordered" evidence="3">
    <location>
        <begin position="1"/>
        <end position="40"/>
    </location>
</feature>
<dbReference type="InterPro" id="IPR036390">
    <property type="entry name" value="WH_DNA-bd_sf"/>
</dbReference>
<accession>A0A8J6C9R8</accession>
<proteinExistence type="inferred from homology"/>
<dbReference type="PANTHER" id="PTHR10758">
    <property type="entry name" value="26S PROTEASOME NON-ATPASE REGULATORY SUBUNIT 3/COP9 SIGNALOSOME COMPLEX SUBUNIT 3"/>
    <property type="match status" value="1"/>
</dbReference>
<evidence type="ECO:0000313" key="6">
    <source>
        <dbReference type="Proteomes" id="UP000751190"/>
    </source>
</evidence>
<keyword evidence="6" id="KW-1185">Reference proteome</keyword>
<dbReference type="InterPro" id="IPR050756">
    <property type="entry name" value="CSN3"/>
</dbReference>
<feature type="compositionally biased region" description="Basic and acidic residues" evidence="3">
    <location>
        <begin position="1"/>
        <end position="26"/>
    </location>
</feature>
<dbReference type="InterPro" id="IPR000717">
    <property type="entry name" value="PCI_dom"/>
</dbReference>
<name>A0A8J6C9R8_DIALT</name>
<dbReference type="AlphaFoldDB" id="A0A8J6C9R8"/>
<dbReference type="Proteomes" id="UP000751190">
    <property type="component" value="Unassembled WGS sequence"/>
</dbReference>
<protein>
    <recommendedName>
        <fullName evidence="4">PCI domain-containing protein</fullName>
    </recommendedName>
</protein>
<dbReference type="PROSITE" id="PS50250">
    <property type="entry name" value="PCI"/>
    <property type="match status" value="1"/>
</dbReference>
<evidence type="ECO:0000259" key="4">
    <source>
        <dbReference type="PROSITE" id="PS50250"/>
    </source>
</evidence>
<comment type="caution">
    <text evidence="5">The sequence shown here is derived from an EMBL/GenBank/DDBJ whole genome shotgun (WGS) entry which is preliminary data.</text>
</comment>
<dbReference type="GO" id="GO:0030234">
    <property type="term" value="F:enzyme regulator activity"/>
    <property type="evidence" value="ECO:0007669"/>
    <property type="project" value="InterPro"/>
</dbReference>